<dbReference type="Proteomes" id="UP000036367">
    <property type="component" value="Unassembled WGS sequence"/>
</dbReference>
<proteinExistence type="predicted"/>
<comment type="caution">
    <text evidence="1">The sequence shown here is derived from an EMBL/GenBank/DDBJ whole genome shotgun (WGS) entry which is preliminary data.</text>
</comment>
<dbReference type="PATRIC" id="fig|595434.4.peg.668"/>
<gene>
    <name evidence="1" type="ORF">RISK_000691</name>
</gene>
<organism evidence="1 2">
    <name type="scientific">Rhodopirellula islandica</name>
    <dbReference type="NCBI Taxonomy" id="595434"/>
    <lineage>
        <taxon>Bacteria</taxon>
        <taxon>Pseudomonadati</taxon>
        <taxon>Planctomycetota</taxon>
        <taxon>Planctomycetia</taxon>
        <taxon>Pirellulales</taxon>
        <taxon>Pirellulaceae</taxon>
        <taxon>Rhodopirellula</taxon>
    </lineage>
</organism>
<keyword evidence="2" id="KW-1185">Reference proteome</keyword>
<reference evidence="1" key="1">
    <citation type="submission" date="2015-05" db="EMBL/GenBank/DDBJ databases">
        <title>Permanent draft genome of Rhodopirellula islandicus K833.</title>
        <authorList>
            <person name="Kizina J."/>
            <person name="Richter M."/>
            <person name="Glockner F.O."/>
            <person name="Harder J."/>
        </authorList>
    </citation>
    <scope>NUCLEOTIDE SEQUENCE [LARGE SCALE GENOMIC DNA]</scope>
    <source>
        <strain evidence="1">K833</strain>
    </source>
</reference>
<dbReference type="EMBL" id="LECT01000006">
    <property type="protein sequence ID" value="KLU07613.1"/>
    <property type="molecule type" value="Genomic_DNA"/>
</dbReference>
<dbReference type="AlphaFoldDB" id="A0A0J1BMD6"/>
<evidence type="ECO:0000313" key="1">
    <source>
        <dbReference type="EMBL" id="KLU07613.1"/>
    </source>
</evidence>
<protein>
    <submittedName>
        <fullName evidence="1">Uncharacterized protein</fullName>
    </submittedName>
</protein>
<name>A0A0J1BMD6_RHOIS</name>
<dbReference type="STRING" id="595434.RISK_000691"/>
<evidence type="ECO:0000313" key="2">
    <source>
        <dbReference type="Proteomes" id="UP000036367"/>
    </source>
</evidence>
<accession>A0A0J1BMD6</accession>
<sequence length="41" mass="4377">MIIRLVPSTIHQSLGTHLSPLRGLELGGGIRDVGLKLDAIE</sequence>